<dbReference type="SUPFAM" id="SSF58104">
    <property type="entry name" value="Methyl-accepting chemotaxis protein (MCP) signaling domain"/>
    <property type="match status" value="1"/>
</dbReference>
<evidence type="ECO:0000259" key="10">
    <source>
        <dbReference type="PROSITE" id="PS50111"/>
    </source>
</evidence>
<dbReference type="InterPro" id="IPR003660">
    <property type="entry name" value="HAMP_dom"/>
</dbReference>
<evidence type="ECO:0000256" key="8">
    <source>
        <dbReference type="PROSITE-ProRule" id="PRU00284"/>
    </source>
</evidence>
<evidence type="ECO:0000256" key="1">
    <source>
        <dbReference type="ARBA" id="ARBA00004651"/>
    </source>
</evidence>
<dbReference type="GO" id="GO:0007165">
    <property type="term" value="P:signal transduction"/>
    <property type="evidence" value="ECO:0007669"/>
    <property type="project" value="UniProtKB-KW"/>
</dbReference>
<keyword evidence="4 9" id="KW-1133">Transmembrane helix</keyword>
<dbReference type="RefSeq" id="WP_039209896.1">
    <property type="nucleotide sequence ID" value="NZ_JSCE01000186.1"/>
</dbReference>
<sequence length="561" mass="60519">MNMQKKASLFFSICIIVVCLVTAFLGYRNAVSGFDKTLTDKALNDGIYLHEVIDGKYDGSWSIKNGQLYKGDNLINGKNDMIDRLSSQTHDAITIFQGDTRVSTTVKKEDGSRAIGTKCSAEVAERVLNKGETVNMVTQVVGKDYYVCYQPIKDSSDKIIGMLFVGVPATDLNAMANTFLVSMAIAIVILILIMGVVVTFAVRYSLNPLKDVKETLDHVANGDLSIPDLNINGSDEIAMLAHDTNNMKNAIRTLISNIAHSAEQVAAASQELTATADQTGESVRVIADSAVKMAENNQEQVKALETTHDKVRDMNSDMTDLTNYSNDMKEAANESLKGVTNGQFTVRKAIDTMHNMSEQIDASSVIVEALGERSGNIVQVIETISDIASQTNLLALNAAIEAARAGEAGRGFAVVAEEVRKLAEQSESAAKSISDMITTIQSDTIKAVQAMKENNEGVQEGTKIVSEAGSAFEQISELITNMNSQIDVSLKAIEKTGVVCNDISDTMDNVVQLSNRSADEAQGVSASTEEQAAMMDEISKASASLAELSQSLRNYIIKFKI</sequence>
<gene>
    <name evidence="12" type="ORF">NZ47_09725</name>
</gene>
<dbReference type="Pfam" id="PF00015">
    <property type="entry name" value="MCPsignal"/>
    <property type="match status" value="1"/>
</dbReference>
<dbReference type="CDD" id="cd11386">
    <property type="entry name" value="MCP_signal"/>
    <property type="match status" value="1"/>
</dbReference>
<evidence type="ECO:0000313" key="12">
    <source>
        <dbReference type="EMBL" id="KHM51562.1"/>
    </source>
</evidence>
<dbReference type="SUPFAM" id="SSF103190">
    <property type="entry name" value="Sensory domain-like"/>
    <property type="match status" value="1"/>
</dbReference>
<dbReference type="InterPro" id="IPR033463">
    <property type="entry name" value="sCache_3"/>
</dbReference>
<evidence type="ECO:0008006" key="14">
    <source>
        <dbReference type="Google" id="ProtNLM"/>
    </source>
</evidence>
<dbReference type="Pfam" id="PF00672">
    <property type="entry name" value="HAMP"/>
    <property type="match status" value="1"/>
</dbReference>
<dbReference type="SMART" id="SM00304">
    <property type="entry name" value="HAMP"/>
    <property type="match status" value="1"/>
</dbReference>
<dbReference type="Gene3D" id="1.10.287.950">
    <property type="entry name" value="Methyl-accepting chemotaxis protein"/>
    <property type="match status" value="1"/>
</dbReference>
<evidence type="ECO:0000313" key="13">
    <source>
        <dbReference type="Proteomes" id="UP000030993"/>
    </source>
</evidence>
<keyword evidence="5 9" id="KW-0472">Membrane</keyword>
<dbReference type="PROSITE" id="PS50111">
    <property type="entry name" value="CHEMOTAXIS_TRANSDUC_2"/>
    <property type="match status" value="1"/>
</dbReference>
<proteinExistence type="inferred from homology"/>
<feature type="transmembrane region" description="Helical" evidence="9">
    <location>
        <begin position="179"/>
        <end position="202"/>
    </location>
</feature>
<organism evidence="12 13">
    <name type="scientific">Anaerovibrio lipolyticus</name>
    <dbReference type="NCBI Taxonomy" id="82374"/>
    <lineage>
        <taxon>Bacteria</taxon>
        <taxon>Bacillati</taxon>
        <taxon>Bacillota</taxon>
        <taxon>Negativicutes</taxon>
        <taxon>Selenomonadales</taxon>
        <taxon>Selenomonadaceae</taxon>
        <taxon>Anaerovibrio</taxon>
    </lineage>
</organism>
<evidence type="ECO:0000259" key="11">
    <source>
        <dbReference type="PROSITE" id="PS50885"/>
    </source>
</evidence>
<dbReference type="SMART" id="SM00283">
    <property type="entry name" value="MA"/>
    <property type="match status" value="1"/>
</dbReference>
<dbReference type="InterPro" id="IPR029151">
    <property type="entry name" value="Sensor-like_sf"/>
</dbReference>
<dbReference type="InterPro" id="IPR004089">
    <property type="entry name" value="MCPsignal_dom"/>
</dbReference>
<evidence type="ECO:0000256" key="3">
    <source>
        <dbReference type="ARBA" id="ARBA00022692"/>
    </source>
</evidence>
<evidence type="ECO:0000256" key="5">
    <source>
        <dbReference type="ARBA" id="ARBA00023136"/>
    </source>
</evidence>
<evidence type="ECO:0000256" key="6">
    <source>
        <dbReference type="ARBA" id="ARBA00023224"/>
    </source>
</evidence>
<evidence type="ECO:0000256" key="9">
    <source>
        <dbReference type="SAM" id="Phobius"/>
    </source>
</evidence>
<dbReference type="STRING" id="82374.NZ47_09725"/>
<evidence type="ECO:0000256" key="2">
    <source>
        <dbReference type="ARBA" id="ARBA00022475"/>
    </source>
</evidence>
<keyword evidence="2" id="KW-1003">Cell membrane</keyword>
<evidence type="ECO:0000256" key="4">
    <source>
        <dbReference type="ARBA" id="ARBA00022989"/>
    </source>
</evidence>
<dbReference type="AlphaFoldDB" id="A0A0B2K024"/>
<dbReference type="EMBL" id="JSCE01000186">
    <property type="protein sequence ID" value="KHM51562.1"/>
    <property type="molecule type" value="Genomic_DNA"/>
</dbReference>
<dbReference type="Pfam" id="PF17202">
    <property type="entry name" value="sCache_3_3"/>
    <property type="match status" value="1"/>
</dbReference>
<keyword evidence="3 9" id="KW-0812">Transmembrane</keyword>
<dbReference type="PANTHER" id="PTHR32089">
    <property type="entry name" value="METHYL-ACCEPTING CHEMOTAXIS PROTEIN MCPB"/>
    <property type="match status" value="1"/>
</dbReference>
<name>A0A0B2K024_9FIRM</name>
<dbReference type="PROSITE" id="PS50885">
    <property type="entry name" value="HAMP"/>
    <property type="match status" value="1"/>
</dbReference>
<comment type="similarity">
    <text evidence="7">Belongs to the methyl-accepting chemotaxis (MCP) protein family.</text>
</comment>
<comment type="caution">
    <text evidence="12">The sequence shown here is derived from an EMBL/GenBank/DDBJ whole genome shotgun (WGS) entry which is preliminary data.</text>
</comment>
<feature type="domain" description="Methyl-accepting transducer" evidence="10">
    <location>
        <begin position="275"/>
        <end position="546"/>
    </location>
</feature>
<evidence type="ECO:0000256" key="7">
    <source>
        <dbReference type="ARBA" id="ARBA00029447"/>
    </source>
</evidence>
<accession>A0A0B2K024</accession>
<keyword evidence="13" id="KW-1185">Reference proteome</keyword>
<dbReference type="Gene3D" id="6.10.340.10">
    <property type="match status" value="1"/>
</dbReference>
<comment type="subcellular location">
    <subcellularLocation>
        <location evidence="1">Cell membrane</location>
        <topology evidence="1">Multi-pass membrane protein</topology>
    </subcellularLocation>
</comment>
<feature type="domain" description="HAMP" evidence="11">
    <location>
        <begin position="203"/>
        <end position="256"/>
    </location>
</feature>
<protein>
    <recommendedName>
        <fullName evidence="14">Chemotaxis protein</fullName>
    </recommendedName>
</protein>
<dbReference type="GO" id="GO:0005886">
    <property type="term" value="C:plasma membrane"/>
    <property type="evidence" value="ECO:0007669"/>
    <property type="project" value="UniProtKB-SubCell"/>
</dbReference>
<dbReference type="CDD" id="cd06225">
    <property type="entry name" value="HAMP"/>
    <property type="match status" value="1"/>
</dbReference>
<dbReference type="Proteomes" id="UP000030993">
    <property type="component" value="Unassembled WGS sequence"/>
</dbReference>
<reference evidence="12 13" key="1">
    <citation type="journal article" date="2013" name="PLoS ONE">
        <title>Identification and characterization of three novel lipases belonging to families II and V from Anaerovibrio lipolyticus 5ST.</title>
        <authorList>
            <person name="Prive F."/>
            <person name="Kaderbhai N.N."/>
            <person name="Girdwood S."/>
            <person name="Worgan H.J."/>
            <person name="Pinloche E."/>
            <person name="Scollan N.D."/>
            <person name="Huws S.A."/>
            <person name="Newbold C.J."/>
        </authorList>
    </citation>
    <scope>NUCLEOTIDE SEQUENCE [LARGE SCALE GENOMIC DNA]</scope>
    <source>
        <strain evidence="12 13">5S</strain>
    </source>
</reference>
<keyword evidence="6 8" id="KW-0807">Transducer</keyword>
<dbReference type="PANTHER" id="PTHR32089:SF112">
    <property type="entry name" value="LYSOZYME-LIKE PROTEIN-RELATED"/>
    <property type="match status" value="1"/>
</dbReference>